<dbReference type="Pfam" id="PF07929">
    <property type="entry name" value="PRiA4_ORF3"/>
    <property type="match status" value="1"/>
</dbReference>
<feature type="domain" description="Plasmid pRiA4b Orf3-like" evidence="2">
    <location>
        <begin position="21"/>
        <end position="178"/>
    </location>
</feature>
<evidence type="ECO:0000259" key="2">
    <source>
        <dbReference type="Pfam" id="PF07929"/>
    </source>
</evidence>
<dbReference type="SUPFAM" id="SSF159941">
    <property type="entry name" value="MM3350-like"/>
    <property type="match status" value="1"/>
</dbReference>
<feature type="region of interest" description="Disordered" evidence="1">
    <location>
        <begin position="160"/>
        <end position="185"/>
    </location>
</feature>
<gene>
    <name evidence="3" type="ORF">DV706_18415</name>
</gene>
<evidence type="ECO:0000313" key="3">
    <source>
        <dbReference type="EMBL" id="QCC56485.1"/>
    </source>
</evidence>
<evidence type="ECO:0000313" key="4">
    <source>
        <dbReference type="Proteomes" id="UP000296822"/>
    </source>
</evidence>
<organism evidence="3 4">
    <name type="scientific">Natronorubrum bangense</name>
    <dbReference type="NCBI Taxonomy" id="61858"/>
    <lineage>
        <taxon>Archaea</taxon>
        <taxon>Methanobacteriati</taxon>
        <taxon>Methanobacteriota</taxon>
        <taxon>Stenosarchaea group</taxon>
        <taxon>Halobacteria</taxon>
        <taxon>Halobacteriales</taxon>
        <taxon>Natrialbaceae</taxon>
        <taxon>Natronorubrum</taxon>
    </lineage>
</organism>
<dbReference type="InterPro" id="IPR024047">
    <property type="entry name" value="MM3350-like_sf"/>
</dbReference>
<dbReference type="AlphaFoldDB" id="A0A4D6HSQ9"/>
<dbReference type="Gene3D" id="3.10.290.30">
    <property type="entry name" value="MM3350-like"/>
    <property type="match status" value="1"/>
</dbReference>
<feature type="compositionally biased region" description="Basic and acidic residues" evidence="1">
    <location>
        <begin position="104"/>
        <end position="118"/>
    </location>
</feature>
<proteinExistence type="predicted"/>
<reference evidence="3 4" key="1">
    <citation type="journal article" date="2019" name="Nat. Commun.">
        <title>A new type of DNA phosphorothioation-based antiviral system in archaea.</title>
        <authorList>
            <person name="Xiong L."/>
            <person name="Liu S."/>
            <person name="Chen S."/>
            <person name="Xiao Y."/>
            <person name="Zhu B."/>
            <person name="Gao Y."/>
            <person name="Zhang Y."/>
            <person name="Chen B."/>
            <person name="Luo J."/>
            <person name="Deng Z."/>
            <person name="Chen X."/>
            <person name="Wang L."/>
            <person name="Chen S."/>
        </authorList>
    </citation>
    <scope>NUCLEOTIDE SEQUENCE [LARGE SCALE GENOMIC DNA]</scope>
    <source>
        <strain evidence="3 4">JCM 10635</strain>
        <plasmid evidence="3 4">unnamed1</plasmid>
    </source>
</reference>
<dbReference type="InterPro" id="IPR012912">
    <property type="entry name" value="Plasmid_pRiA4b_Orf3-like"/>
</dbReference>
<dbReference type="KEGG" id="nbg:DV706_18415"/>
<dbReference type="RefSeq" id="WP_006067183.1">
    <property type="nucleotide sequence ID" value="NZ_CP031306.1"/>
</dbReference>
<accession>A0A4D6HSQ9</accession>
<dbReference type="EMBL" id="CP031306">
    <property type="protein sequence ID" value="QCC56485.1"/>
    <property type="molecule type" value="Genomic_DNA"/>
</dbReference>
<keyword evidence="3" id="KW-0614">Plasmid</keyword>
<feature type="region of interest" description="Disordered" evidence="1">
    <location>
        <begin position="104"/>
        <end position="124"/>
    </location>
</feature>
<evidence type="ECO:0000256" key="1">
    <source>
        <dbReference type="SAM" id="MobiDB-lite"/>
    </source>
</evidence>
<geneLocation type="plasmid" evidence="3">
    <name>unnamed1</name>
</geneLocation>
<protein>
    <recommendedName>
        <fullName evidence="2">Plasmid pRiA4b Orf3-like domain-containing protein</fullName>
    </recommendedName>
</protein>
<dbReference type="GeneID" id="39853251"/>
<dbReference type="Proteomes" id="UP000296822">
    <property type="component" value="Plasmid unnamed1"/>
</dbReference>
<sequence length="185" mass="21717">MTSYRFRVWLLPNPPLEFEPESEVWRDIEVDGSQTLADFHEGIFEAFERWETHAYAFRTRDEHGIATRSYVHPQMYSGDQSWPPMDDEDIDQFIEQAVPDDVPEEAKDRFRDIRKNPPDEGNAAETTIDDLDLEQSQSLFYEFDFGDGWEHHIELQEIREGSLDSEPVVVDEQGDAPPQYPEYDE</sequence>
<name>A0A4D6HSQ9_9EURY</name>